<dbReference type="InterPro" id="IPR036568">
    <property type="entry name" value="GGCT-like_sf"/>
</dbReference>
<protein>
    <submittedName>
        <fullName evidence="4">Gamma-glutamylcyclotransferase (GGCT)/AIG2-like uncharacterized protein YtfP</fullName>
    </submittedName>
</protein>
<dbReference type="InterPro" id="IPR028994">
    <property type="entry name" value="Integrin_alpha_N"/>
</dbReference>
<dbReference type="EMBL" id="JAUSQW010000001">
    <property type="protein sequence ID" value="MDP9801064.1"/>
    <property type="molecule type" value="Genomic_DNA"/>
</dbReference>
<evidence type="ECO:0000256" key="2">
    <source>
        <dbReference type="SAM" id="SignalP"/>
    </source>
</evidence>
<name>A0ABT9NBG9_9ACTO</name>
<keyword evidence="5" id="KW-1185">Reference proteome</keyword>
<dbReference type="Pfam" id="PF06094">
    <property type="entry name" value="GGACT"/>
    <property type="match status" value="1"/>
</dbReference>
<evidence type="ECO:0000313" key="4">
    <source>
        <dbReference type="EMBL" id="MDP9801064.1"/>
    </source>
</evidence>
<dbReference type="Gene3D" id="3.10.490.10">
    <property type="entry name" value="Gamma-glutamyl cyclotransferase-like"/>
    <property type="match status" value="1"/>
</dbReference>
<gene>
    <name evidence="4" type="ORF">J2S49_001140</name>
</gene>
<dbReference type="RefSeq" id="WP_278058724.1">
    <property type="nucleotide sequence ID" value="NZ_CP121247.1"/>
</dbReference>
<comment type="caution">
    <text evidence="4">The sequence shown here is derived from an EMBL/GenBank/DDBJ whole genome shotgun (WGS) entry which is preliminary data.</text>
</comment>
<evidence type="ECO:0000313" key="5">
    <source>
        <dbReference type="Proteomes" id="UP001235966"/>
    </source>
</evidence>
<feature type="signal peptide" evidence="2">
    <location>
        <begin position="1"/>
        <end position="28"/>
    </location>
</feature>
<reference evidence="4 5" key="1">
    <citation type="submission" date="2023-07" db="EMBL/GenBank/DDBJ databases">
        <title>Sequencing the genomes of 1000 actinobacteria strains.</title>
        <authorList>
            <person name="Klenk H.-P."/>
        </authorList>
    </citation>
    <scope>NUCLEOTIDE SEQUENCE [LARGE SCALE GENOMIC DNA]</scope>
    <source>
        <strain evidence="4 5">DSM 102162</strain>
    </source>
</reference>
<dbReference type="SUPFAM" id="SSF110857">
    <property type="entry name" value="Gamma-glutamyl cyclotransferase-like"/>
    <property type="match status" value="1"/>
</dbReference>
<feature type="compositionally biased region" description="Low complexity" evidence="1">
    <location>
        <begin position="61"/>
        <end position="106"/>
    </location>
</feature>
<feature type="region of interest" description="Disordered" evidence="1">
    <location>
        <begin position="28"/>
        <end position="125"/>
    </location>
</feature>
<dbReference type="Proteomes" id="UP001235966">
    <property type="component" value="Unassembled WGS sequence"/>
</dbReference>
<dbReference type="InterPro" id="IPR009288">
    <property type="entry name" value="AIG2-like_dom"/>
</dbReference>
<feature type="domain" description="Gamma-glutamylcyclotransferase AIG2-like" evidence="3">
    <location>
        <begin position="670"/>
        <end position="801"/>
    </location>
</feature>
<sequence>MPDRFTRLSAAIASAAVLASIGVSPAIAQPTTQPAKPASSEATAAPGAPASKGTQAAPDSTLAPATTPQEQAAQLKQEALRAQSTGTPEQAASPQAPAAPANPAPAWHTTNWSRHTDGSTGWPANAAGVYGTGDYDSNGTPDVGWIDAGGTMWHYPGTTSGFGRRTLNERGWNGMDKFKILTGIDVDGDSRTDMMGVLANGTLRLYRGTGLGTRYDGTTLAGGFNAFSHVFAVRQGVGGKPTVYGVYPSGTVKYFQITCTKVTSTGFLENVPAGLARANNAGDFTKDGISDAVAVIGENLVLFPGNSSGGFDAGQIIGHGGWQNFGSVFFADETTGSSTLWATGKNTLLYKYTWDIAAQPNTFRGAPASQPMHFSPAESWRRVSWDRTTVGYGGWPTNGRGLLGTGDFDSDSRSDVALIDSAGDMWHYADAGDHFNPRKLADWGWSSVDPNSIVAGFDADGDARTDLVVRLSNGDLYLYHGMGNGRIGSRTKLGIGFNAFSRIFGVRQGVNGHPTIYGVTSGGKLNYYELSGGKVADWNTVSGNYRHLLGANGVDDFNKDGISDAITITGDQLLLFLGKRDGGFGSPIVLGGSGWSAMGGIRDAQGTPTSSSIWVTGRNGYLYRYTWQIQAFNNSYAAPVRSHALPLPNKTKPAPAPRKDAQPDGQIPFLVYGTLRKGVYAHKEMSRYGNYRRMITTSIPGEQLWKIPGSYGTGWRDVWTWAIPGPGKLVGEAYTYSPAVYKKMGPFLDRYESASGRRDADRNYTRVAKPTADGWKAYFYEASKWRQKWVKQRGSLVPSGDFFRR</sequence>
<keyword evidence="2" id="KW-0732">Signal</keyword>
<evidence type="ECO:0000259" key="3">
    <source>
        <dbReference type="Pfam" id="PF06094"/>
    </source>
</evidence>
<organism evidence="4 5">
    <name type="scientific">Arcanobacterium wilhelmae</name>
    <dbReference type="NCBI Taxonomy" id="1803177"/>
    <lineage>
        <taxon>Bacteria</taxon>
        <taxon>Bacillati</taxon>
        <taxon>Actinomycetota</taxon>
        <taxon>Actinomycetes</taxon>
        <taxon>Actinomycetales</taxon>
        <taxon>Actinomycetaceae</taxon>
        <taxon>Arcanobacterium</taxon>
    </lineage>
</organism>
<feature type="chain" id="PRO_5045881217" evidence="2">
    <location>
        <begin position="29"/>
        <end position="805"/>
    </location>
</feature>
<dbReference type="SUPFAM" id="SSF69318">
    <property type="entry name" value="Integrin alpha N-terminal domain"/>
    <property type="match status" value="2"/>
</dbReference>
<evidence type="ECO:0000256" key="1">
    <source>
        <dbReference type="SAM" id="MobiDB-lite"/>
    </source>
</evidence>
<proteinExistence type="predicted"/>
<accession>A0ABT9NBG9</accession>